<gene>
    <name evidence="1" type="ORF">MILVUS5_LOCUS4217</name>
</gene>
<sequence>MADSTTPFHQSIPKFEGFYDHWAELMENLLRSKEFWSLIEHGVTVALANATQEQIRAAEESKLKDLKVKNYLFQSIDRAILETILDRSTSKSIWESMRQKYQGSTRVKCAQLQSLRREFELLLMQEDESVDDYFRRTLAIATKMTTQGETLSQATIIEKITRSMTQRFEYIICSIEESRDITAMSIDELQSSLLVHEGRMKRHRAKDEEQALKASNLGTGECPSWEEGANYAEFNEHEELLMMAQEATVQTRDQVWFLDSGCSNHMIGNKEWLFDFDSSFRETVKLSDNSIMSVMGKGNLKLHLERKISVISDVYYLPNLKNNLLSIGQLQQKNLTIVFSKNTCKIFHEEKGLIISTPMTANRMYVLLAPVMMPQCLVAKHEDIEHIWHCRYGHLNSKGLVTLAKRTMVKGLPILKDSAELCPDCVISKHHRDSIPKTASWRASSKLELIHSDICGPINPSSNGGCRYFITFTYDFSRKTWTYPLKDKSSAFEVFRKFKALVEKESNHQIKCLRTDRGGEFTSSQFNDFCSEHGIKRQLTAAYTPQQNGVSERKNRTLMNMVRSMMSGMSVPKRFWPEAVVWATHVINRSPTLSVKDRTPEEAWSEMKPSVAHFKVFDCIAYGHVPDVHIKKLDPKSIKCIHLGVSEESKTYKLYDPIQKKIIISRDVVFDEKQGWKWNETSDKKEIEIIDNDGEDSVQAEPVAEDPVTTEPAVQSDSDMDTTSEENYDNTEDAVGQRARKPPGWMRDYVTGSELQEEEQLQNLAVFNNSEDPTCFEEAVKLSVWREAMDQEIESIERNRTWELTDLPQARWDTIRTILALAASHGWNVYQLDVKSAFLHGDLAKDVCLDQPAGYNKQEGKVYKLKKAFYGLKQAPRAWYSKIESYFAQEKFQKCPHEHTLFIKEDDNNNVLIVSLYVDDLIFTGSNEVMLEEFKTSMKRKFSMTDLGKMRYFLGVEVKQFDGGIFICQQKCAKELLLRPDLTFSVCLVARYMERPTEIHLAAIKRIMRYLKGTIELGIWYRRNEKLTLVGWSDSDYAGDLYDRKSTSGYVYMLGLSAVSWSSKKQAIVTLSTTEAEFVATTSCACQGIWLRRILEELGQLQECTTIKCDNSSSIKLSKNPVMHGRCKHIDVRYHFLRDLTREGVVELSHCSTMEQIADIMTKPLKLETFCNLRDKLGVCDAHSLG</sequence>
<reference evidence="1" key="1">
    <citation type="submission" date="2023-10" db="EMBL/GenBank/DDBJ databases">
        <authorList>
            <person name="Rodriguez Cubillos JULIANA M."/>
            <person name="De Vega J."/>
        </authorList>
    </citation>
    <scope>NUCLEOTIDE SEQUENCE</scope>
</reference>
<comment type="caution">
    <text evidence="1">The sequence shown here is derived from an EMBL/GenBank/DDBJ whole genome shotgun (WGS) entry which is preliminary data.</text>
</comment>
<accession>A0ACB0ILL3</accession>
<proteinExistence type="predicted"/>
<name>A0ACB0ILL3_TRIPR</name>
<evidence type="ECO:0000313" key="1">
    <source>
        <dbReference type="EMBL" id="CAJ2633055.1"/>
    </source>
</evidence>
<protein>
    <submittedName>
        <fullName evidence="1">Uncharacterized protein</fullName>
    </submittedName>
</protein>
<keyword evidence="2" id="KW-1185">Reference proteome</keyword>
<evidence type="ECO:0000313" key="2">
    <source>
        <dbReference type="Proteomes" id="UP001177021"/>
    </source>
</evidence>
<dbReference type="EMBL" id="CASHSV030000001">
    <property type="protein sequence ID" value="CAJ2633055.1"/>
    <property type="molecule type" value="Genomic_DNA"/>
</dbReference>
<organism evidence="1 2">
    <name type="scientific">Trifolium pratense</name>
    <name type="common">Red clover</name>
    <dbReference type="NCBI Taxonomy" id="57577"/>
    <lineage>
        <taxon>Eukaryota</taxon>
        <taxon>Viridiplantae</taxon>
        <taxon>Streptophyta</taxon>
        <taxon>Embryophyta</taxon>
        <taxon>Tracheophyta</taxon>
        <taxon>Spermatophyta</taxon>
        <taxon>Magnoliopsida</taxon>
        <taxon>eudicotyledons</taxon>
        <taxon>Gunneridae</taxon>
        <taxon>Pentapetalae</taxon>
        <taxon>rosids</taxon>
        <taxon>fabids</taxon>
        <taxon>Fabales</taxon>
        <taxon>Fabaceae</taxon>
        <taxon>Papilionoideae</taxon>
        <taxon>50 kb inversion clade</taxon>
        <taxon>NPAAA clade</taxon>
        <taxon>Hologalegina</taxon>
        <taxon>IRL clade</taxon>
        <taxon>Trifolieae</taxon>
        <taxon>Trifolium</taxon>
    </lineage>
</organism>
<dbReference type="Proteomes" id="UP001177021">
    <property type="component" value="Unassembled WGS sequence"/>
</dbReference>